<dbReference type="eggNOG" id="COG0614">
    <property type="taxonomic scope" value="Bacteria"/>
</dbReference>
<evidence type="ECO:0008006" key="3">
    <source>
        <dbReference type="Google" id="ProtNLM"/>
    </source>
</evidence>
<gene>
    <name evidence="1" type="ordered locus">Rcas_1246</name>
</gene>
<organism evidence="1 2">
    <name type="scientific">Roseiflexus castenholzii (strain DSM 13941 / HLO8)</name>
    <dbReference type="NCBI Taxonomy" id="383372"/>
    <lineage>
        <taxon>Bacteria</taxon>
        <taxon>Bacillati</taxon>
        <taxon>Chloroflexota</taxon>
        <taxon>Chloroflexia</taxon>
        <taxon>Chloroflexales</taxon>
        <taxon>Roseiflexineae</taxon>
        <taxon>Roseiflexaceae</taxon>
        <taxon>Roseiflexus</taxon>
    </lineage>
</organism>
<dbReference type="STRING" id="383372.Rcas_1246"/>
<protein>
    <recommendedName>
        <fullName evidence="3">GxxExxY protein</fullName>
    </recommendedName>
</protein>
<sequence length="130" mass="14584">MNHAPISDEEERIAKAIVDAAYAVHRALGPGLLENVYEVCFCHELAKRSLSYRRQVVVPIVYDGITFDEGLRLDVLVEEGVICELKAVEVMHPVFTAQLLTQLKLTGKRLGFLINFNVPVIKQGIKRLVL</sequence>
<dbReference type="AlphaFoldDB" id="A7NIP0"/>
<dbReference type="RefSeq" id="WP_012119773.1">
    <property type="nucleotide sequence ID" value="NC_009767.1"/>
</dbReference>
<dbReference type="OrthoDB" id="9806869at2"/>
<evidence type="ECO:0000313" key="1">
    <source>
        <dbReference type="EMBL" id="ABU57343.1"/>
    </source>
</evidence>
<name>A7NIP0_ROSCS</name>
<dbReference type="EMBL" id="CP000804">
    <property type="protein sequence ID" value="ABU57343.1"/>
    <property type="molecule type" value="Genomic_DNA"/>
</dbReference>
<reference evidence="1 2" key="1">
    <citation type="submission" date="2007-08" db="EMBL/GenBank/DDBJ databases">
        <title>Complete sequence of Roseiflexus castenholzii DSM 13941.</title>
        <authorList>
            <consortium name="US DOE Joint Genome Institute"/>
            <person name="Copeland A."/>
            <person name="Lucas S."/>
            <person name="Lapidus A."/>
            <person name="Barry K."/>
            <person name="Glavina del Rio T."/>
            <person name="Dalin E."/>
            <person name="Tice H."/>
            <person name="Pitluck S."/>
            <person name="Thompson L.S."/>
            <person name="Brettin T."/>
            <person name="Bruce D."/>
            <person name="Detter J.C."/>
            <person name="Han C."/>
            <person name="Tapia R."/>
            <person name="Schmutz J."/>
            <person name="Larimer F."/>
            <person name="Land M."/>
            <person name="Hauser L."/>
            <person name="Kyrpides N."/>
            <person name="Mikhailova N."/>
            <person name="Bryant D.A."/>
            <person name="Hanada S."/>
            <person name="Tsukatani Y."/>
            <person name="Richardson P."/>
        </authorList>
    </citation>
    <scope>NUCLEOTIDE SEQUENCE [LARGE SCALE GENOMIC DNA]</scope>
    <source>
        <strain evidence="2">DSM 13941 / HLO8</strain>
    </source>
</reference>
<proteinExistence type="predicted"/>
<keyword evidence="2" id="KW-1185">Reference proteome</keyword>
<dbReference type="Proteomes" id="UP000000263">
    <property type="component" value="Chromosome"/>
</dbReference>
<dbReference type="NCBIfam" id="TIGR04256">
    <property type="entry name" value="GxxExxY"/>
    <property type="match status" value="1"/>
</dbReference>
<dbReference type="KEGG" id="rca:Rcas_1246"/>
<dbReference type="HOGENOM" id="CLU_134960_1_0_0"/>
<accession>A7NIP0</accession>
<evidence type="ECO:0000313" key="2">
    <source>
        <dbReference type="Proteomes" id="UP000000263"/>
    </source>
</evidence>
<dbReference type="InterPro" id="IPR026350">
    <property type="entry name" value="GxxExxY"/>
</dbReference>
<dbReference type="Pfam" id="PF13366">
    <property type="entry name" value="PDDEXK_3"/>
    <property type="match status" value="1"/>
</dbReference>